<proteinExistence type="predicted"/>
<dbReference type="PANTHER" id="PTHR34387">
    <property type="entry name" value="SLR1258 PROTEIN"/>
    <property type="match status" value="1"/>
</dbReference>
<dbReference type="OrthoDB" id="6381835at2"/>
<dbReference type="InterPro" id="IPR052022">
    <property type="entry name" value="26kDa_periplasmic_antigen"/>
</dbReference>
<dbReference type="EMBL" id="PIPP01000002">
    <property type="protein sequence ID" value="RUO37177.1"/>
    <property type="molecule type" value="Genomic_DNA"/>
</dbReference>
<dbReference type="RefSeq" id="WP_126806201.1">
    <property type="nucleotide sequence ID" value="NZ_PIPP01000002.1"/>
</dbReference>
<protein>
    <recommendedName>
        <fullName evidence="4">SIMPL domain-containing protein</fullName>
    </recommendedName>
</protein>
<comment type="caution">
    <text evidence="2">The sequence shown here is derived from an EMBL/GenBank/DDBJ whole genome shotgun (WGS) entry which is preliminary data.</text>
</comment>
<dbReference type="AlphaFoldDB" id="A0A432WTV2"/>
<dbReference type="Gene3D" id="3.30.110.170">
    <property type="entry name" value="Protein of unknown function (DUF541), domain 1"/>
    <property type="match status" value="1"/>
</dbReference>
<dbReference type="Proteomes" id="UP000286934">
    <property type="component" value="Unassembled WGS sequence"/>
</dbReference>
<feature type="chain" id="PRO_5019311258" description="SIMPL domain-containing protein" evidence="1">
    <location>
        <begin position="23"/>
        <end position="246"/>
    </location>
</feature>
<name>A0A432WTV2_9GAMM</name>
<gene>
    <name evidence="2" type="ORF">CWE13_04170</name>
</gene>
<keyword evidence="3" id="KW-1185">Reference proteome</keyword>
<dbReference type="PANTHER" id="PTHR34387:SF2">
    <property type="entry name" value="SLR1258 PROTEIN"/>
    <property type="match status" value="1"/>
</dbReference>
<dbReference type="Gene3D" id="3.30.70.2970">
    <property type="entry name" value="Protein of unknown function (DUF541), domain 2"/>
    <property type="match status" value="1"/>
</dbReference>
<evidence type="ECO:0000313" key="3">
    <source>
        <dbReference type="Proteomes" id="UP000286934"/>
    </source>
</evidence>
<accession>A0A432WTV2</accession>
<evidence type="ECO:0000313" key="2">
    <source>
        <dbReference type="EMBL" id="RUO37177.1"/>
    </source>
</evidence>
<feature type="signal peptide" evidence="1">
    <location>
        <begin position="1"/>
        <end position="22"/>
    </location>
</feature>
<sequence length="246" mass="26558">MNTLKIKDFAWLKASSILLSFAALVALTGCGQPHTANHHPAGNVSDSVQVQATGSAQGIPDQALLRFVIVEDGDELGVLKQEVDDTTSTFLDVLAELNVPRENISSWQVAVTPRYNYRDGQQEFLGYRVSRSVDVQLDDISAFDVVIDRALAADIGRVEQIRFQVADPAPLYALARADAMEQAWQKAEELASASNRSIARVQEVVEHGSAPAVTEGMMALRSSADSATEAGQQSLSVSVSVKFILE</sequence>
<reference evidence="3" key="1">
    <citation type="journal article" date="2018" name="Front. Microbiol.">
        <title>Genome-Based Analysis Reveals the Taxonomy and Diversity of the Family Idiomarinaceae.</title>
        <authorList>
            <person name="Liu Y."/>
            <person name="Lai Q."/>
            <person name="Shao Z."/>
        </authorList>
    </citation>
    <scope>NUCLEOTIDE SEQUENCE [LARGE SCALE GENOMIC DNA]</scope>
    <source>
        <strain evidence="3">AIS</strain>
    </source>
</reference>
<keyword evidence="1" id="KW-0732">Signal</keyword>
<evidence type="ECO:0000256" key="1">
    <source>
        <dbReference type="SAM" id="SignalP"/>
    </source>
</evidence>
<dbReference type="InterPro" id="IPR007497">
    <property type="entry name" value="SIMPL/DUF541"/>
</dbReference>
<dbReference type="GO" id="GO:0006974">
    <property type="term" value="P:DNA damage response"/>
    <property type="evidence" value="ECO:0007669"/>
    <property type="project" value="TreeGrafter"/>
</dbReference>
<evidence type="ECO:0008006" key="4">
    <source>
        <dbReference type="Google" id="ProtNLM"/>
    </source>
</evidence>
<organism evidence="2 3">
    <name type="scientific">Aliidiomarina shirensis</name>
    <dbReference type="NCBI Taxonomy" id="1048642"/>
    <lineage>
        <taxon>Bacteria</taxon>
        <taxon>Pseudomonadati</taxon>
        <taxon>Pseudomonadota</taxon>
        <taxon>Gammaproteobacteria</taxon>
        <taxon>Alteromonadales</taxon>
        <taxon>Idiomarinaceae</taxon>
        <taxon>Aliidiomarina</taxon>
    </lineage>
</organism>
<dbReference type="PROSITE" id="PS51257">
    <property type="entry name" value="PROKAR_LIPOPROTEIN"/>
    <property type="match status" value="1"/>
</dbReference>
<dbReference type="Pfam" id="PF04402">
    <property type="entry name" value="SIMPL"/>
    <property type="match status" value="1"/>
</dbReference>